<dbReference type="GO" id="GO:0004674">
    <property type="term" value="F:protein serine/threonine kinase activity"/>
    <property type="evidence" value="ECO:0007669"/>
    <property type="project" value="UniProtKB-EC"/>
</dbReference>
<evidence type="ECO:0000256" key="8">
    <source>
        <dbReference type="SAM" id="MobiDB-lite"/>
    </source>
</evidence>
<evidence type="ECO:0000256" key="5">
    <source>
        <dbReference type="ARBA" id="ARBA00022777"/>
    </source>
</evidence>
<gene>
    <name evidence="10" type="ORF">A1O5_02955</name>
</gene>
<dbReference type="STRING" id="1182543.W9X784"/>
<evidence type="ECO:0000256" key="1">
    <source>
        <dbReference type="ARBA" id="ARBA00010886"/>
    </source>
</evidence>
<dbReference type="SUPFAM" id="SSF56112">
    <property type="entry name" value="Protein kinase-like (PK-like)"/>
    <property type="match status" value="1"/>
</dbReference>
<dbReference type="InterPro" id="IPR000719">
    <property type="entry name" value="Prot_kinase_dom"/>
</dbReference>
<evidence type="ECO:0000256" key="2">
    <source>
        <dbReference type="ARBA" id="ARBA00012513"/>
    </source>
</evidence>
<dbReference type="SMART" id="SM00220">
    <property type="entry name" value="S_TKc"/>
    <property type="match status" value="1"/>
</dbReference>
<keyword evidence="5 10" id="KW-0418">Kinase</keyword>
<keyword evidence="11" id="KW-1185">Reference proteome</keyword>
<dbReference type="EMBL" id="AMGX01000004">
    <property type="protein sequence ID" value="EXJ73195.1"/>
    <property type="molecule type" value="Genomic_DNA"/>
</dbReference>
<keyword evidence="4 7" id="KW-0547">Nucleotide-binding</keyword>
<dbReference type="Gene3D" id="1.10.510.10">
    <property type="entry name" value="Transferase(Phosphotransferase) domain 1"/>
    <property type="match status" value="1"/>
</dbReference>
<evidence type="ECO:0000259" key="9">
    <source>
        <dbReference type="PROSITE" id="PS50011"/>
    </source>
</evidence>
<dbReference type="GO" id="GO:0005524">
    <property type="term" value="F:ATP binding"/>
    <property type="evidence" value="ECO:0007669"/>
    <property type="project" value="UniProtKB-UniRule"/>
</dbReference>
<feature type="compositionally biased region" description="Basic and acidic residues" evidence="8">
    <location>
        <begin position="539"/>
        <end position="552"/>
    </location>
</feature>
<sequence>MALDDFLVDWDPNADQSFFSEPEQRNPVAESPIKHFFTWKEETRSTPWSRSIGERFRHLFFSNLDLPDENEWRFERPLGKGAFGAAALFFKRNERQEKIDALALKVTDFNPSDFVPAPGKQMTLTHEAAIMAQTNDLESDSLVRLRQYKVDLQYNRYYIEYCEFGTLETLRLRYKAWNKYLPEAFLWHTFYYLAKAYLDFCTGSYRSLLSSDFGQAPPGEYLLHNDIKTDNIFLAMNTDEDDGTFWYPIPKIGDFGLAMTINPDELVRGTAAAIQRGTELWQPPEQRIKYMTAWHRYHFGDDVDPRFPPNTNPALRRIRPEANIWAIGAVMWSLMTLEEIDELSDRVIDILMGEGPAWLTFGGTNVLDRADPEIRKRYSPELFELIQECTSLRPGSRPPPSRLLQDVLANMEKCFEQEEEMFRHTNDRAPITVAFAQDHFNDLPDGGANLNRQCVFWDDFADHLLWDKKEWDFVCPPAAPRELNFDDSWPRQIRERLEERWKEAVLRRDRGAAQNNDGGGKLSGQQETLPRASGGLATRSHDQRIPEPQGERPRKRMTW</sequence>
<proteinExistence type="inferred from homology"/>
<dbReference type="HOGENOM" id="CLU_036498_0_0_1"/>
<evidence type="ECO:0000313" key="10">
    <source>
        <dbReference type="EMBL" id="EXJ73195.1"/>
    </source>
</evidence>
<feature type="binding site" evidence="7">
    <location>
        <position position="105"/>
    </location>
    <ligand>
        <name>ATP</name>
        <dbReference type="ChEBI" id="CHEBI:30616"/>
    </ligand>
</feature>
<dbReference type="OrthoDB" id="310217at2759"/>
<dbReference type="Gene3D" id="3.30.200.20">
    <property type="entry name" value="Phosphorylase Kinase, domain 1"/>
    <property type="match status" value="1"/>
</dbReference>
<accession>W9X784</accession>
<dbReference type="PANTHER" id="PTHR43671:SF13">
    <property type="entry name" value="SERINE_THREONINE-PROTEIN KINASE NEK2"/>
    <property type="match status" value="1"/>
</dbReference>
<evidence type="ECO:0000256" key="6">
    <source>
        <dbReference type="ARBA" id="ARBA00022840"/>
    </source>
</evidence>
<evidence type="ECO:0000256" key="4">
    <source>
        <dbReference type="ARBA" id="ARBA00022741"/>
    </source>
</evidence>
<feature type="region of interest" description="Disordered" evidence="8">
    <location>
        <begin position="508"/>
        <end position="559"/>
    </location>
</feature>
<keyword evidence="3" id="KW-0808">Transferase</keyword>
<keyword evidence="6 7" id="KW-0067">ATP-binding</keyword>
<dbReference type="InterPro" id="IPR008271">
    <property type="entry name" value="Ser/Thr_kinase_AS"/>
</dbReference>
<comment type="similarity">
    <text evidence="1">Belongs to the protein kinase superfamily. NEK Ser/Thr protein kinase family. NIMA subfamily.</text>
</comment>
<evidence type="ECO:0000256" key="7">
    <source>
        <dbReference type="PROSITE-ProRule" id="PRU10141"/>
    </source>
</evidence>
<dbReference type="InterPro" id="IPR011009">
    <property type="entry name" value="Kinase-like_dom_sf"/>
</dbReference>
<dbReference type="AlphaFoldDB" id="W9X784"/>
<dbReference type="InterPro" id="IPR017441">
    <property type="entry name" value="Protein_kinase_ATP_BS"/>
</dbReference>
<evidence type="ECO:0000313" key="11">
    <source>
        <dbReference type="Proteomes" id="UP000019471"/>
    </source>
</evidence>
<dbReference type="eggNOG" id="KOG0589">
    <property type="taxonomic scope" value="Eukaryota"/>
</dbReference>
<feature type="domain" description="Protein kinase" evidence="9">
    <location>
        <begin position="72"/>
        <end position="409"/>
    </location>
</feature>
<reference evidence="10 11" key="1">
    <citation type="submission" date="2013-03" db="EMBL/GenBank/DDBJ databases">
        <title>The Genome Sequence of Cladophialophora psammophila CBS 110553.</title>
        <authorList>
            <consortium name="The Broad Institute Genomics Platform"/>
            <person name="Cuomo C."/>
            <person name="de Hoog S."/>
            <person name="Gorbushina A."/>
            <person name="Walker B."/>
            <person name="Young S.K."/>
            <person name="Zeng Q."/>
            <person name="Gargeya S."/>
            <person name="Fitzgerald M."/>
            <person name="Haas B."/>
            <person name="Abouelleil A."/>
            <person name="Allen A.W."/>
            <person name="Alvarado L."/>
            <person name="Arachchi H.M."/>
            <person name="Berlin A.M."/>
            <person name="Chapman S.B."/>
            <person name="Gainer-Dewar J."/>
            <person name="Goldberg J."/>
            <person name="Griggs A."/>
            <person name="Gujja S."/>
            <person name="Hansen M."/>
            <person name="Howarth C."/>
            <person name="Imamovic A."/>
            <person name="Ireland A."/>
            <person name="Larimer J."/>
            <person name="McCowan C."/>
            <person name="Murphy C."/>
            <person name="Pearson M."/>
            <person name="Poon T.W."/>
            <person name="Priest M."/>
            <person name="Roberts A."/>
            <person name="Saif S."/>
            <person name="Shea T."/>
            <person name="Sisk P."/>
            <person name="Sykes S."/>
            <person name="Wortman J."/>
            <person name="Nusbaum C."/>
            <person name="Birren B."/>
        </authorList>
    </citation>
    <scope>NUCLEOTIDE SEQUENCE [LARGE SCALE GENOMIC DNA]</scope>
    <source>
        <strain evidence="10 11">CBS 110553</strain>
    </source>
</reference>
<comment type="caution">
    <text evidence="10">The sequence shown here is derived from an EMBL/GenBank/DDBJ whole genome shotgun (WGS) entry which is preliminary data.</text>
</comment>
<dbReference type="InterPro" id="IPR050660">
    <property type="entry name" value="NEK_Ser/Thr_kinase"/>
</dbReference>
<dbReference type="PANTHER" id="PTHR43671">
    <property type="entry name" value="SERINE/THREONINE-PROTEIN KINASE NEK"/>
    <property type="match status" value="1"/>
</dbReference>
<protein>
    <recommendedName>
        <fullName evidence="2">non-specific serine/threonine protein kinase</fullName>
        <ecNumber evidence="2">2.7.11.1</ecNumber>
    </recommendedName>
</protein>
<organism evidence="10 11">
    <name type="scientific">Cladophialophora psammophila CBS 110553</name>
    <dbReference type="NCBI Taxonomy" id="1182543"/>
    <lineage>
        <taxon>Eukaryota</taxon>
        <taxon>Fungi</taxon>
        <taxon>Dikarya</taxon>
        <taxon>Ascomycota</taxon>
        <taxon>Pezizomycotina</taxon>
        <taxon>Eurotiomycetes</taxon>
        <taxon>Chaetothyriomycetidae</taxon>
        <taxon>Chaetothyriales</taxon>
        <taxon>Herpotrichiellaceae</taxon>
        <taxon>Cladophialophora</taxon>
    </lineage>
</organism>
<dbReference type="Proteomes" id="UP000019471">
    <property type="component" value="Unassembled WGS sequence"/>
</dbReference>
<evidence type="ECO:0000256" key="3">
    <source>
        <dbReference type="ARBA" id="ARBA00022679"/>
    </source>
</evidence>
<dbReference type="PROSITE" id="PS50011">
    <property type="entry name" value="PROTEIN_KINASE_DOM"/>
    <property type="match status" value="1"/>
</dbReference>
<dbReference type="EC" id="2.7.11.1" evidence="2"/>
<dbReference type="RefSeq" id="XP_007741758.1">
    <property type="nucleotide sequence ID" value="XM_007743568.1"/>
</dbReference>
<name>W9X784_9EURO</name>
<dbReference type="PROSITE" id="PS00108">
    <property type="entry name" value="PROTEIN_KINASE_ST"/>
    <property type="match status" value="1"/>
</dbReference>
<dbReference type="GeneID" id="19187685"/>
<dbReference type="PROSITE" id="PS00107">
    <property type="entry name" value="PROTEIN_KINASE_ATP"/>
    <property type="match status" value="1"/>
</dbReference>